<reference evidence="4" key="1">
    <citation type="submission" date="2023-08" db="EMBL/GenBank/DDBJ databases">
        <authorList>
            <person name="Audoor S."/>
            <person name="Bilcke G."/>
        </authorList>
    </citation>
    <scope>NUCLEOTIDE SEQUENCE</scope>
</reference>
<dbReference type="InterPro" id="IPR002347">
    <property type="entry name" value="SDR_fam"/>
</dbReference>
<dbReference type="AlphaFoldDB" id="A0AAD2G5E5"/>
<dbReference type="Proteomes" id="UP001295423">
    <property type="component" value="Unassembled WGS sequence"/>
</dbReference>
<dbReference type="EMBL" id="CAKOGP040002147">
    <property type="protein sequence ID" value="CAJ1963538.1"/>
    <property type="molecule type" value="Genomic_DNA"/>
</dbReference>
<proteinExistence type="inferred from homology"/>
<evidence type="ECO:0008006" key="6">
    <source>
        <dbReference type="Google" id="ProtNLM"/>
    </source>
</evidence>
<evidence type="ECO:0000313" key="4">
    <source>
        <dbReference type="EMBL" id="CAJ1963538.1"/>
    </source>
</evidence>
<protein>
    <recommendedName>
        <fullName evidence="6">Protochlorophyllide reductase</fullName>
    </recommendedName>
</protein>
<comment type="similarity">
    <text evidence="1">Belongs to the short-chain dehydrogenases/reductases (SDR) family.</text>
</comment>
<evidence type="ECO:0000256" key="3">
    <source>
        <dbReference type="ARBA" id="ARBA00023002"/>
    </source>
</evidence>
<organism evidence="4 5">
    <name type="scientific">Cylindrotheca closterium</name>
    <dbReference type="NCBI Taxonomy" id="2856"/>
    <lineage>
        <taxon>Eukaryota</taxon>
        <taxon>Sar</taxon>
        <taxon>Stramenopiles</taxon>
        <taxon>Ochrophyta</taxon>
        <taxon>Bacillariophyta</taxon>
        <taxon>Bacillariophyceae</taxon>
        <taxon>Bacillariophycidae</taxon>
        <taxon>Bacillariales</taxon>
        <taxon>Bacillariaceae</taxon>
        <taxon>Cylindrotheca</taxon>
    </lineage>
</organism>
<keyword evidence="2" id="KW-0521">NADP</keyword>
<name>A0AAD2G5E5_9STRA</name>
<accession>A0AAD2G5E5</accession>
<comment type="caution">
    <text evidence="4">The sequence shown here is derived from an EMBL/GenBank/DDBJ whole genome shotgun (WGS) entry which is preliminary data.</text>
</comment>
<dbReference type="SUPFAM" id="SSF51735">
    <property type="entry name" value="NAD(P)-binding Rossmann-fold domains"/>
    <property type="match status" value="1"/>
</dbReference>
<evidence type="ECO:0000256" key="2">
    <source>
        <dbReference type="ARBA" id="ARBA00022857"/>
    </source>
</evidence>
<dbReference type="InterPro" id="IPR036291">
    <property type="entry name" value="NAD(P)-bd_dom_sf"/>
</dbReference>
<keyword evidence="3" id="KW-0560">Oxidoreductase</keyword>
<dbReference type="GO" id="GO:0016491">
    <property type="term" value="F:oxidoreductase activity"/>
    <property type="evidence" value="ECO:0007669"/>
    <property type="project" value="UniProtKB-KW"/>
</dbReference>
<evidence type="ECO:0000256" key="1">
    <source>
        <dbReference type="ARBA" id="ARBA00006484"/>
    </source>
</evidence>
<dbReference type="PRINTS" id="PR00081">
    <property type="entry name" value="GDHRDH"/>
</dbReference>
<dbReference type="Pfam" id="PF00106">
    <property type="entry name" value="adh_short"/>
    <property type="match status" value="1"/>
</dbReference>
<dbReference type="PANTHER" id="PTHR43963:SF6">
    <property type="entry name" value="CHAIN DEHYDROGENASE FAMILY PROTEIN, PUTATIVE (AFU_ORTHOLOGUE AFUA_3G15350)-RELATED"/>
    <property type="match status" value="1"/>
</dbReference>
<dbReference type="PANTHER" id="PTHR43963">
    <property type="entry name" value="CARBONYL REDUCTASE 1-RELATED"/>
    <property type="match status" value="1"/>
</dbReference>
<evidence type="ECO:0000313" key="5">
    <source>
        <dbReference type="Proteomes" id="UP001295423"/>
    </source>
</evidence>
<gene>
    <name evidence="4" type="ORF">CYCCA115_LOCUS20212</name>
</gene>
<dbReference type="Gene3D" id="3.40.50.720">
    <property type="entry name" value="NAD(P)-binding Rossmann-like Domain"/>
    <property type="match status" value="1"/>
</dbReference>
<sequence>MQTILVTGANTGIGLALCKQLCKDHGAKVFLGSRSVDKGQAAVKDVLDYAGADAKVELVQIDVGNDESVQKAAASLKDKGIKLTAIVNNAGTGLAHGSSDEMVLNVNVMGPKRVVDAFSPLLDPAGSKIVNVGSGAGPMYVKKQTLKRTKFFVNPNITWEEIQAEVEKGCTKDDPGHGPMGSYGLSKALVASYTMLLAREMKDKNVSAFCLSPGYIDTAITAGFDGGKPVEEGTVSIRHCLFEAKPEESGWFFGSDAKRSPLHFLRNPGEPVFDGQINLSEVA</sequence>
<keyword evidence="5" id="KW-1185">Reference proteome</keyword>